<evidence type="ECO:0000313" key="11">
    <source>
        <dbReference type="EMBL" id="AAS54514.2"/>
    </source>
</evidence>
<reference evidence="12" key="2">
    <citation type="journal article" date="2013" name="G3 (Bethesda)">
        <title>Genomes of Ashbya fungi isolated from insects reveal four mating-type loci, numerous translocations, lack of transposons, and distinct gene duplications.</title>
        <authorList>
            <person name="Dietrich F.S."/>
            <person name="Voegeli S."/>
            <person name="Kuo S."/>
            <person name="Philippsen P."/>
        </authorList>
    </citation>
    <scope>GENOME REANNOTATION</scope>
    <source>
        <strain evidence="12">ATCC 10895 / CBS 109.51 / FGSC 9923 / NRRL Y-1056</strain>
    </source>
</reference>
<dbReference type="PANTHER" id="PTHR12879">
    <property type="entry name" value="SPHINGOLIPID DELTA 4 DESATURASE/C-4 HYDROXYLASE PROTEIN DES2"/>
    <property type="match status" value="1"/>
</dbReference>
<dbReference type="OrthoDB" id="200948at2759"/>
<dbReference type="InterPro" id="IPR005804">
    <property type="entry name" value="FA_desaturase_dom"/>
</dbReference>
<evidence type="ECO:0000256" key="9">
    <source>
        <dbReference type="SAM" id="Phobius"/>
    </source>
</evidence>
<evidence type="ECO:0000256" key="1">
    <source>
        <dbReference type="ARBA" id="ARBA00004141"/>
    </source>
</evidence>
<dbReference type="GeneID" id="4622989"/>
<feature type="domain" description="Sphingolipid delta4-desaturase N-terminal" evidence="10">
    <location>
        <begin position="22"/>
        <end position="60"/>
    </location>
</feature>
<dbReference type="InParanoid" id="Q750D0"/>
<feature type="transmembrane region" description="Helical" evidence="9">
    <location>
        <begin position="90"/>
        <end position="107"/>
    </location>
</feature>
<evidence type="ECO:0000313" key="12">
    <source>
        <dbReference type="Proteomes" id="UP000000591"/>
    </source>
</evidence>
<feature type="transmembrane region" description="Helical" evidence="9">
    <location>
        <begin position="167"/>
        <end position="189"/>
    </location>
</feature>
<keyword evidence="5 9" id="KW-1133">Transmembrane helix</keyword>
<keyword evidence="4 9" id="KW-0812">Transmembrane</keyword>
<dbReference type="eggNOG" id="KOG2987">
    <property type="taxonomic scope" value="Eukaryota"/>
</dbReference>
<gene>
    <name evidence="11" type="ORF">AGOS_AGR025W</name>
</gene>
<dbReference type="EMBL" id="AE016820">
    <property type="protein sequence ID" value="AAS54514.2"/>
    <property type="molecule type" value="Genomic_DNA"/>
</dbReference>
<evidence type="ECO:0000256" key="5">
    <source>
        <dbReference type="ARBA" id="ARBA00022989"/>
    </source>
</evidence>
<dbReference type="RefSeq" id="NP_986690.2">
    <property type="nucleotide sequence ID" value="NM_211752.2"/>
</dbReference>
<evidence type="ECO:0000259" key="10">
    <source>
        <dbReference type="SMART" id="SM01269"/>
    </source>
</evidence>
<dbReference type="InterPro" id="IPR011388">
    <property type="entry name" value="DES1/DES2"/>
</dbReference>
<dbReference type="GO" id="GO:0016020">
    <property type="term" value="C:membrane"/>
    <property type="evidence" value="ECO:0007669"/>
    <property type="project" value="UniProtKB-SubCell"/>
</dbReference>
<evidence type="ECO:0000256" key="2">
    <source>
        <dbReference type="ARBA" id="ARBA00006146"/>
    </source>
</evidence>
<dbReference type="OMA" id="GATCNQN"/>
<evidence type="ECO:0000256" key="7">
    <source>
        <dbReference type="ARBA" id="ARBA00023098"/>
    </source>
</evidence>
<name>Q750D0_EREGS</name>
<organism evidence="11 12">
    <name type="scientific">Eremothecium gossypii (strain ATCC 10895 / CBS 109.51 / FGSC 9923 / NRRL Y-1056)</name>
    <name type="common">Yeast</name>
    <name type="synonym">Ashbya gossypii</name>
    <dbReference type="NCBI Taxonomy" id="284811"/>
    <lineage>
        <taxon>Eukaryota</taxon>
        <taxon>Fungi</taxon>
        <taxon>Dikarya</taxon>
        <taxon>Ascomycota</taxon>
        <taxon>Saccharomycotina</taxon>
        <taxon>Saccharomycetes</taxon>
        <taxon>Saccharomycetales</taxon>
        <taxon>Saccharomycetaceae</taxon>
        <taxon>Eremothecium</taxon>
    </lineage>
</organism>
<dbReference type="Pfam" id="PF08557">
    <property type="entry name" value="Lipid_DES"/>
    <property type="match status" value="1"/>
</dbReference>
<comment type="subcellular location">
    <subcellularLocation>
        <location evidence="1">Membrane</location>
        <topology evidence="1">Multi-pass membrane protein</topology>
    </subcellularLocation>
</comment>
<evidence type="ECO:0000256" key="6">
    <source>
        <dbReference type="ARBA" id="ARBA00023002"/>
    </source>
</evidence>
<dbReference type="KEGG" id="ago:AGOS_AGR025W"/>
<dbReference type="STRING" id="284811.Q750D0"/>
<comment type="similarity">
    <text evidence="2">Belongs to the fatty acid desaturase type 1 family. DEGS subfamily.</text>
</comment>
<dbReference type="GO" id="GO:0046513">
    <property type="term" value="P:ceramide biosynthetic process"/>
    <property type="evidence" value="ECO:0000318"/>
    <property type="project" value="GO_Central"/>
</dbReference>
<feature type="transmembrane region" description="Helical" evidence="9">
    <location>
        <begin position="127"/>
        <end position="147"/>
    </location>
</feature>
<dbReference type="EC" id="1.14.19.17" evidence="3"/>
<dbReference type="Pfam" id="PF00487">
    <property type="entry name" value="FA_desaturase"/>
    <property type="match status" value="1"/>
</dbReference>
<evidence type="ECO:0000256" key="4">
    <source>
        <dbReference type="ARBA" id="ARBA00022692"/>
    </source>
</evidence>
<keyword evidence="7" id="KW-0443">Lipid metabolism</keyword>
<dbReference type="InterPro" id="IPR013866">
    <property type="entry name" value="Sphingolipid_d4-desaturase_N"/>
</dbReference>
<feature type="transmembrane region" description="Helical" evidence="9">
    <location>
        <begin position="201"/>
        <end position="220"/>
    </location>
</feature>
<keyword evidence="6" id="KW-0560">Oxidoreductase</keyword>
<accession>Q750D0</accession>
<reference evidence="11 12" key="1">
    <citation type="journal article" date="2004" name="Science">
        <title>The Ashbya gossypii genome as a tool for mapping the ancient Saccharomyces cerevisiae genome.</title>
        <authorList>
            <person name="Dietrich F.S."/>
            <person name="Voegeli S."/>
            <person name="Brachat S."/>
            <person name="Lerch A."/>
            <person name="Gates K."/>
            <person name="Steiner S."/>
            <person name="Mohr C."/>
            <person name="Pohlmann R."/>
            <person name="Luedi P."/>
            <person name="Choi S."/>
            <person name="Wing R.A."/>
            <person name="Flavier A."/>
            <person name="Gaffney T.D."/>
            <person name="Philippsen P."/>
        </authorList>
    </citation>
    <scope>NUCLEOTIDE SEQUENCE [LARGE SCALE GENOMIC DNA]</scope>
    <source>
        <strain evidence="12">ATCC 10895 / CBS 109.51 / FGSC 9923 / NRRL Y-1056</strain>
    </source>
</reference>
<protein>
    <recommendedName>
        <fullName evidence="3">sphingolipid 4-desaturase</fullName>
        <ecNumber evidence="3">1.14.19.17</ecNumber>
    </recommendedName>
</protein>
<keyword evidence="8 9" id="KW-0472">Membrane</keyword>
<dbReference type="Proteomes" id="UP000000591">
    <property type="component" value="Chromosome VII"/>
</dbReference>
<evidence type="ECO:0000256" key="8">
    <source>
        <dbReference type="ARBA" id="ARBA00023136"/>
    </source>
</evidence>
<dbReference type="SMART" id="SM01269">
    <property type="entry name" value="Lipid_DES"/>
    <property type="match status" value="1"/>
</dbReference>
<feature type="transmembrane region" description="Helical" evidence="9">
    <location>
        <begin position="62"/>
        <end position="78"/>
    </location>
</feature>
<evidence type="ECO:0000256" key="3">
    <source>
        <dbReference type="ARBA" id="ARBA00012021"/>
    </source>
</evidence>
<dbReference type="PANTHER" id="PTHR12879:SF8">
    <property type="entry name" value="SPHINGOLIPID DELTA(4)-DESATURASE DES1"/>
    <property type="match status" value="1"/>
</dbReference>
<dbReference type="CDD" id="cd03508">
    <property type="entry name" value="Delta4-sphingolipid-FADS-like"/>
    <property type="match status" value="1"/>
</dbReference>
<sequence>MNQRGIATAVTAEPPSADADVEVLHNFYWTSLKEPHAHRRKEILRAHPEVKKLMGHEPRTKYLVALVVGLQLLSAYMLRDTDPLSLKFLAWAYVVGATATQNLYLAIHELSHNLAFKKPKHNRLFSIFANLPIGIPFAASFGPYHQLHHKFLGDEVYDTDVPTVLEAVLLSNVLGKTFFATFQIFFYALRPMMVVRIPITGFHVLNVVCQFVFDVIWIRQFGLNGFFYFLLSSFLAGSLHPCSGHFIAEHYLFSIEEAIVGGKVAMKSAAGEAEPVYVTDESAVKRPDVEFRKDYALETYSYYGILNAVTWNVGLHNEHHDFPFIAWSKLWELNRMCPEFYETLPKHDSWVRVLWDFIFKYDVTLYNRVRRVNKHLES</sequence>
<dbReference type="HOGENOM" id="CLU_032156_0_1_1"/>
<proteinExistence type="inferred from homology"/>
<dbReference type="GO" id="GO:0042284">
    <property type="term" value="F:sphingolipid delta-4 desaturase activity"/>
    <property type="evidence" value="ECO:0000318"/>
    <property type="project" value="GO_Central"/>
</dbReference>
<keyword evidence="12" id="KW-1185">Reference proteome</keyword>
<dbReference type="AlphaFoldDB" id="Q750D0"/>